<dbReference type="Proteomes" id="UP000775547">
    <property type="component" value="Unassembled WGS sequence"/>
</dbReference>
<name>A0A9P7G2N1_9AGAR</name>
<comment type="caution">
    <text evidence="1">The sequence shown here is derived from an EMBL/GenBank/DDBJ whole genome shotgun (WGS) entry which is preliminary data.</text>
</comment>
<reference evidence="1" key="1">
    <citation type="submission" date="2020-07" db="EMBL/GenBank/DDBJ databases">
        <authorList>
            <person name="Nieuwenhuis M."/>
            <person name="Van De Peppel L.J.J."/>
        </authorList>
    </citation>
    <scope>NUCLEOTIDE SEQUENCE</scope>
    <source>
        <strain evidence="1">AP01</strain>
        <tissue evidence="1">Mycelium</tissue>
    </source>
</reference>
<feature type="non-terminal residue" evidence="1">
    <location>
        <position position="205"/>
    </location>
</feature>
<protein>
    <submittedName>
        <fullName evidence="1">Uncharacterized protein</fullName>
    </submittedName>
</protein>
<sequence length="205" mass="23188">MPNLLEPSLEKTYHPGATLDLYAWQLPAPPASTRRAYDSPPIPTQLSERYNQSIAERVALPSAPPDVSITLQKRFFSSMRRVPHVWSARIHSSSTNIYPPQLVAKIYDPVFFDDDETQWDDPFVLRDLTISCEVESYRRLAPLQGTEVPRFYGYFAAALPAQHSRTVYILLLEQIPGRDLRVIVPPDVAESVCAKHKDALIDATL</sequence>
<dbReference type="AlphaFoldDB" id="A0A9P7G2N1"/>
<proteinExistence type="predicted"/>
<evidence type="ECO:0000313" key="1">
    <source>
        <dbReference type="EMBL" id="KAG5642488.1"/>
    </source>
</evidence>
<reference evidence="1" key="2">
    <citation type="submission" date="2021-10" db="EMBL/GenBank/DDBJ databases">
        <title>Phylogenomics reveals ancestral predisposition of the termite-cultivated fungus Termitomyces towards a domesticated lifestyle.</title>
        <authorList>
            <person name="Auxier B."/>
            <person name="Grum-Grzhimaylo A."/>
            <person name="Cardenas M.E."/>
            <person name="Lodge J.D."/>
            <person name="Laessoe T."/>
            <person name="Pedersen O."/>
            <person name="Smith M.E."/>
            <person name="Kuyper T.W."/>
            <person name="Franco-Molano E.A."/>
            <person name="Baroni T.J."/>
            <person name="Aanen D.K."/>
        </authorList>
    </citation>
    <scope>NUCLEOTIDE SEQUENCE</scope>
    <source>
        <strain evidence="1">AP01</strain>
        <tissue evidence="1">Mycelium</tissue>
    </source>
</reference>
<organism evidence="1 2">
    <name type="scientific">Asterophora parasitica</name>
    <dbReference type="NCBI Taxonomy" id="117018"/>
    <lineage>
        <taxon>Eukaryota</taxon>
        <taxon>Fungi</taxon>
        <taxon>Dikarya</taxon>
        <taxon>Basidiomycota</taxon>
        <taxon>Agaricomycotina</taxon>
        <taxon>Agaricomycetes</taxon>
        <taxon>Agaricomycetidae</taxon>
        <taxon>Agaricales</taxon>
        <taxon>Tricholomatineae</taxon>
        <taxon>Lyophyllaceae</taxon>
        <taxon>Asterophora</taxon>
    </lineage>
</organism>
<dbReference type="EMBL" id="JABCKV010000182">
    <property type="protein sequence ID" value="KAG5642488.1"/>
    <property type="molecule type" value="Genomic_DNA"/>
</dbReference>
<gene>
    <name evidence="1" type="ORF">DXG03_002738</name>
</gene>
<keyword evidence="2" id="KW-1185">Reference proteome</keyword>
<accession>A0A9P7G2N1</accession>
<dbReference type="OrthoDB" id="3025100at2759"/>
<evidence type="ECO:0000313" key="2">
    <source>
        <dbReference type="Proteomes" id="UP000775547"/>
    </source>
</evidence>